<feature type="transmembrane region" description="Helical" evidence="1">
    <location>
        <begin position="46"/>
        <end position="67"/>
    </location>
</feature>
<dbReference type="Proteomes" id="UP000598174">
    <property type="component" value="Unassembled WGS sequence"/>
</dbReference>
<keyword evidence="1" id="KW-0812">Transmembrane</keyword>
<keyword evidence="1" id="KW-1133">Transmembrane helix</keyword>
<reference evidence="2" key="1">
    <citation type="submission" date="2021-01" db="EMBL/GenBank/DDBJ databases">
        <title>Whole genome shotgun sequence of Actinoplanes ferrugineus NBRC 15555.</title>
        <authorList>
            <person name="Komaki H."/>
            <person name="Tamura T."/>
        </authorList>
    </citation>
    <scope>NUCLEOTIDE SEQUENCE</scope>
    <source>
        <strain evidence="2">NBRC 15555</strain>
    </source>
</reference>
<dbReference type="RefSeq" id="WP_203817161.1">
    <property type="nucleotide sequence ID" value="NZ_BAAABP010000071.1"/>
</dbReference>
<keyword evidence="3" id="KW-1185">Reference proteome</keyword>
<name>A0A919IX09_9ACTN</name>
<comment type="caution">
    <text evidence="2">The sequence shown here is derived from an EMBL/GenBank/DDBJ whole genome shotgun (WGS) entry which is preliminary data.</text>
</comment>
<dbReference type="AlphaFoldDB" id="A0A919IX09"/>
<dbReference type="PROSITE" id="PS51318">
    <property type="entry name" value="TAT"/>
    <property type="match status" value="1"/>
</dbReference>
<dbReference type="InterPro" id="IPR006311">
    <property type="entry name" value="TAT_signal"/>
</dbReference>
<proteinExistence type="predicted"/>
<protein>
    <submittedName>
        <fullName evidence="2">Uncharacterized protein</fullName>
    </submittedName>
</protein>
<evidence type="ECO:0000256" key="1">
    <source>
        <dbReference type="SAM" id="Phobius"/>
    </source>
</evidence>
<evidence type="ECO:0000313" key="2">
    <source>
        <dbReference type="EMBL" id="GIE10631.1"/>
    </source>
</evidence>
<sequence length="203" mass="21330">MTDDDLRDRMRRADPAAALAPLPPDRVARLLEETVSVTAPPTRRRVLLPVLAAAAVLLLAGAGWLILRPSPTATNLMIAYPSASAAAPPRHLTAPAEQRSAKCRPPEASRLTTTADFAFAGTVTGIDARHVVTLSVTKVYRGDPASQVLVDQTGDSSETMMGSGRFEIGKSYLIASAAGTVLICGYSGEAGTPGLLDLYEEAF</sequence>
<dbReference type="EMBL" id="BOMM01000016">
    <property type="protein sequence ID" value="GIE10631.1"/>
    <property type="molecule type" value="Genomic_DNA"/>
</dbReference>
<keyword evidence="1" id="KW-0472">Membrane</keyword>
<organism evidence="2 3">
    <name type="scientific">Paractinoplanes ferrugineus</name>
    <dbReference type="NCBI Taxonomy" id="113564"/>
    <lineage>
        <taxon>Bacteria</taxon>
        <taxon>Bacillati</taxon>
        <taxon>Actinomycetota</taxon>
        <taxon>Actinomycetes</taxon>
        <taxon>Micromonosporales</taxon>
        <taxon>Micromonosporaceae</taxon>
        <taxon>Paractinoplanes</taxon>
    </lineage>
</organism>
<evidence type="ECO:0000313" key="3">
    <source>
        <dbReference type="Proteomes" id="UP000598174"/>
    </source>
</evidence>
<accession>A0A919IX09</accession>
<gene>
    <name evidence="2" type="ORF">Afe05nite_24710</name>
</gene>